<gene>
    <name evidence="9" type="primary">LOC100215536</name>
</gene>
<organism evidence="8 9">
    <name type="scientific">Hydra vulgaris</name>
    <name type="common">Hydra</name>
    <name type="synonym">Hydra attenuata</name>
    <dbReference type="NCBI Taxonomy" id="6087"/>
    <lineage>
        <taxon>Eukaryota</taxon>
        <taxon>Metazoa</taxon>
        <taxon>Cnidaria</taxon>
        <taxon>Hydrozoa</taxon>
        <taxon>Hydroidolina</taxon>
        <taxon>Anthoathecata</taxon>
        <taxon>Aplanulata</taxon>
        <taxon>Hydridae</taxon>
        <taxon>Hydra</taxon>
    </lineage>
</organism>
<proteinExistence type="inferred from homology"/>
<keyword evidence="4" id="KW-0498">Mitosis</keyword>
<dbReference type="SUPFAM" id="SSF75704">
    <property type="entry name" value="Mitotic arrest deficient-like 1, Mad1"/>
    <property type="match status" value="1"/>
</dbReference>
<dbReference type="Gene3D" id="3.30.457.60">
    <property type="match status" value="1"/>
</dbReference>
<accession>A0ABM4CD25</accession>
<evidence type="ECO:0000313" key="9">
    <source>
        <dbReference type="RefSeq" id="XP_065659581.1"/>
    </source>
</evidence>
<dbReference type="Pfam" id="PF05557">
    <property type="entry name" value="MAD"/>
    <property type="match status" value="1"/>
</dbReference>
<keyword evidence="7" id="KW-0175">Coiled coil</keyword>
<reference evidence="9" key="1">
    <citation type="submission" date="2025-08" db="UniProtKB">
        <authorList>
            <consortium name="RefSeq"/>
        </authorList>
    </citation>
    <scope>IDENTIFICATION</scope>
</reference>
<evidence type="ECO:0000256" key="2">
    <source>
        <dbReference type="ARBA" id="ARBA00008029"/>
    </source>
</evidence>
<dbReference type="RefSeq" id="XP_065659581.1">
    <property type="nucleotide sequence ID" value="XM_065803509.1"/>
</dbReference>
<feature type="coiled-coil region" evidence="7">
    <location>
        <begin position="564"/>
        <end position="625"/>
    </location>
</feature>
<keyword evidence="8" id="KW-1185">Reference proteome</keyword>
<evidence type="ECO:0000256" key="5">
    <source>
        <dbReference type="ARBA" id="ARBA00023242"/>
    </source>
</evidence>
<evidence type="ECO:0000256" key="4">
    <source>
        <dbReference type="ARBA" id="ARBA00022776"/>
    </source>
</evidence>
<dbReference type="InterPro" id="IPR008672">
    <property type="entry name" value="Mad1"/>
</dbReference>
<protein>
    <submittedName>
        <fullName evidence="9">Mitotic spindle assembly checkpoint protein MAD1 isoform X2</fullName>
    </submittedName>
</protein>
<comment type="similarity">
    <text evidence="2">Belongs to the MAD1 family.</text>
</comment>
<dbReference type="Proteomes" id="UP001652625">
    <property type="component" value="Chromosome 08"/>
</dbReference>
<dbReference type="GeneID" id="100215536"/>
<dbReference type="Gene3D" id="6.10.250.90">
    <property type="match status" value="1"/>
</dbReference>
<keyword evidence="5" id="KW-0539">Nucleus</keyword>
<evidence type="ECO:0000256" key="7">
    <source>
        <dbReference type="SAM" id="Coils"/>
    </source>
</evidence>
<keyword evidence="6" id="KW-0131">Cell cycle</keyword>
<sequence>MEFPNTPEDNTSVIKIVNELNSYLNWPPQQTARQRLDLTFGLNSFDSSSGFFKIETPNQKASDHLLKNKKRLSSSVSYDEKIEQVSTKAKLSKLESDFVSLKSKSVEKDIEIEKQHKLNLLKSLKEKSIYEDVQRKFQTVVDQNEAASIELIDTKKKLQEVKQYYENEEKKWNIECRKLKSQLFEIEENHQAELSSQREKFTRQSTEVVILRNKLEELTSQLSNYKSRYEEASKIIIDYEDLKLKCSKAEQRVAVLEEDFSRLNESSFITKINQAELAKLRILQRENKILKEDNQLYRESSEKILILQETNKDLSEKLLKADETIERIRNFEFENERLKELLSQFEVADTVSGESKIRTPFEMKRIISELQQAKLLMFKEHTELKSNILLTQSSLKQCNEECACLQDLNKELKNANEQLEEANKKLERKLALVSTEREGLRRILSSYENSPSKNQEDQMAVKMEEAHSQITELSNVVAKLEKEISKYKEDKKDVEIYKQELERLKAAFDILKNEKSFLELRIQKKEIQGDYDPSKIKVMCLSNNPLSAARERYHQELQMIVSENHSLRKKVIQLKQRKQEEQDDSMNVSGLIKSSKHMQETKFQLESEKMKIQRLMEQFKAKTKEFREAVYNIFGYHLKDNGNGTFKVTSVYAENIDDFFIFCDNGKSMGVTQYTEQWQQAIKDYLESGDSIPAFVASITLELFSRQMQTRNLSVTNSNRFNA</sequence>
<comment type="subcellular location">
    <subcellularLocation>
        <location evidence="1">Nucleus</location>
    </subcellularLocation>
</comment>
<evidence type="ECO:0000256" key="3">
    <source>
        <dbReference type="ARBA" id="ARBA00022618"/>
    </source>
</evidence>
<dbReference type="Gene3D" id="1.20.5.170">
    <property type="match status" value="1"/>
</dbReference>
<name>A0ABM4CD25_HYDVU</name>
<keyword evidence="3" id="KW-0132">Cell division</keyword>
<dbReference type="PANTHER" id="PTHR23168:SF0">
    <property type="entry name" value="MITOTIC SPINDLE ASSEMBLY CHECKPOINT PROTEIN MAD1"/>
    <property type="match status" value="1"/>
</dbReference>
<evidence type="ECO:0000256" key="1">
    <source>
        <dbReference type="ARBA" id="ARBA00004123"/>
    </source>
</evidence>
<evidence type="ECO:0000313" key="8">
    <source>
        <dbReference type="Proteomes" id="UP001652625"/>
    </source>
</evidence>
<evidence type="ECO:0000256" key="6">
    <source>
        <dbReference type="ARBA" id="ARBA00023306"/>
    </source>
</evidence>
<dbReference type="PANTHER" id="PTHR23168">
    <property type="entry name" value="MITOTIC SPINDLE ASSEMBLY CHECKPOINT PROTEIN MAD1 MITOTIC ARREST DEFICIENT-LIKE PROTEIN 1"/>
    <property type="match status" value="1"/>
</dbReference>
<feature type="coiled-coil region" evidence="7">
    <location>
        <begin position="395"/>
        <end position="528"/>
    </location>
</feature>
<feature type="coiled-coil region" evidence="7">
    <location>
        <begin position="208"/>
        <end position="348"/>
    </location>
</feature>